<name>A0ACC7LPJ9_9PSED</name>
<sequence length="54" mass="5808">MIATISQPVPAVKYAAAMAASTGKPWGVYRGNNRLLLVMPTEGSKRQPIEVCHP</sequence>
<protein>
    <submittedName>
        <fullName evidence="1">Uncharacterized protein</fullName>
    </submittedName>
</protein>
<evidence type="ECO:0000313" key="1">
    <source>
        <dbReference type="EMBL" id="MFJ1336800.1"/>
    </source>
</evidence>
<reference evidence="1" key="1">
    <citation type="submission" date="2024-10" db="EMBL/GenBank/DDBJ databases">
        <title>Aeromonas and Pseudomonas from the Cagarras Archipelago, Rio de Janeiro, Brazil.</title>
        <authorList>
            <person name="Canellas A.L.B."/>
            <person name="Laport M.S."/>
        </authorList>
    </citation>
    <scope>NUCLEOTIDE SEQUENCE</scope>
    <source>
        <strain evidence="1">ACP-7</strain>
    </source>
</reference>
<keyword evidence="2" id="KW-1185">Reference proteome</keyword>
<organism evidence="1 2">
    <name type="scientific">Pseudomonas caricapapayae</name>
    <dbReference type="NCBI Taxonomy" id="46678"/>
    <lineage>
        <taxon>Bacteria</taxon>
        <taxon>Pseudomonadati</taxon>
        <taxon>Pseudomonadota</taxon>
        <taxon>Gammaproteobacteria</taxon>
        <taxon>Pseudomonadales</taxon>
        <taxon>Pseudomonadaceae</taxon>
        <taxon>Pseudomonas</taxon>
    </lineage>
</organism>
<dbReference type="EMBL" id="JBIUGF010000002">
    <property type="protein sequence ID" value="MFJ1336800.1"/>
    <property type="molecule type" value="Genomic_DNA"/>
</dbReference>
<comment type="caution">
    <text evidence="1">The sequence shown here is derived from an EMBL/GenBank/DDBJ whole genome shotgun (WGS) entry which is preliminary data.</text>
</comment>
<evidence type="ECO:0000313" key="2">
    <source>
        <dbReference type="Proteomes" id="UP001615411"/>
    </source>
</evidence>
<accession>A0ACC7LPJ9</accession>
<dbReference type="Proteomes" id="UP001615411">
    <property type="component" value="Unassembled WGS sequence"/>
</dbReference>
<gene>
    <name evidence="1" type="ORF">ACIKP7_01510</name>
</gene>
<proteinExistence type="predicted"/>